<dbReference type="EMBL" id="WNKU01000063">
    <property type="protein sequence ID" value="MTV51034.1"/>
    <property type="molecule type" value="Genomic_DNA"/>
</dbReference>
<dbReference type="AlphaFoldDB" id="A0A6I3SPR2"/>
<gene>
    <name evidence="1" type="ORF">GJ688_19230</name>
</gene>
<dbReference type="Proteomes" id="UP000430670">
    <property type="component" value="Unassembled WGS sequence"/>
</dbReference>
<name>A0A6I3SPR2_HELMO</name>
<proteinExistence type="predicted"/>
<reference evidence="1 2" key="1">
    <citation type="submission" date="2019-11" db="EMBL/GenBank/DDBJ databases">
        <title>Whole-genome sequence of a the green, strictly anaerobic photosynthetic bacterium Heliobacillus mobilis DSM 6151.</title>
        <authorList>
            <person name="Kyndt J.A."/>
            <person name="Meyer T.E."/>
        </authorList>
    </citation>
    <scope>NUCLEOTIDE SEQUENCE [LARGE SCALE GENOMIC DNA]</scope>
    <source>
        <strain evidence="1 2">DSM 6151</strain>
    </source>
</reference>
<sequence>MPPLHNLDQAAKALNWAVELGGDESDVQMFEALLAKLTDGQELTDVESETIKGLLSEIEETL</sequence>
<organism evidence="1 2">
    <name type="scientific">Heliobacterium mobile</name>
    <name type="common">Heliobacillus mobilis</name>
    <dbReference type="NCBI Taxonomy" id="28064"/>
    <lineage>
        <taxon>Bacteria</taxon>
        <taxon>Bacillati</taxon>
        <taxon>Bacillota</taxon>
        <taxon>Clostridia</taxon>
        <taxon>Eubacteriales</taxon>
        <taxon>Heliobacteriaceae</taxon>
        <taxon>Heliobacterium</taxon>
    </lineage>
</organism>
<evidence type="ECO:0000313" key="2">
    <source>
        <dbReference type="Proteomes" id="UP000430670"/>
    </source>
</evidence>
<protein>
    <submittedName>
        <fullName evidence="1">Uncharacterized protein</fullName>
    </submittedName>
</protein>
<accession>A0A6I3SPR2</accession>
<keyword evidence="2" id="KW-1185">Reference proteome</keyword>
<evidence type="ECO:0000313" key="1">
    <source>
        <dbReference type="EMBL" id="MTV51034.1"/>
    </source>
</evidence>
<dbReference type="RefSeq" id="WP_155478114.1">
    <property type="nucleotide sequence ID" value="NZ_WNKU01000063.1"/>
</dbReference>
<comment type="caution">
    <text evidence="1">The sequence shown here is derived from an EMBL/GenBank/DDBJ whole genome shotgun (WGS) entry which is preliminary data.</text>
</comment>